<feature type="domain" description="Nephrocystin 3-like N-terminal" evidence="4">
    <location>
        <begin position="200"/>
        <end position="244"/>
    </location>
</feature>
<dbReference type="Proteomes" id="UP000319663">
    <property type="component" value="Unassembled WGS sequence"/>
</dbReference>
<sequence>MAELSIASGIVGLLSLGIQVTQSLISFYSAYKDQDGDLAKITQNFEDLQGIFQSLESAVQDRQSQGDMDEVLKEVDKAMQGCHEIIEELQKECQKLHTDLGLSLKGHIQVAGRRAAYPFRKSTLQKLKEDVSEICESLSLALNVLQLKSYNQTQYELLELKSLLERINTSQFFSMIRNWLMAPDAFIDHNAIYAKRHPSTGLWFINSHHFTDWLVEHNSFLWINGVPGCGKSFLCSTTIEHTFHEIKDKHELSVQLQDGEKDLEQLHRLYKLGTPPVGALLDSLRSVLCRFHEAFILLDALDESPQDCGREGVLEAIETIRKWDLPGLHLLVTSRDLLDISQSLNPSHGQAISMKNPGVNRDIAIFVSDQLKEDQQLQRWKARHSDIQEQLTQHAQGVIYGLDRQGTLRPNSDYQRPIDDIGSPFYYASLLGLESTLSNMIAAGARDASFLEMVNAQSGEYGNALQAASSGGHWKVVQMLLDQGADVNAQSGRYGNALHAASSRGHKKVVQMLLDHGANVSTQGRELTLW</sequence>
<evidence type="ECO:0000259" key="3">
    <source>
        <dbReference type="Pfam" id="PF17111"/>
    </source>
</evidence>
<dbReference type="InterPro" id="IPR027417">
    <property type="entry name" value="P-loop_NTPase"/>
</dbReference>
<evidence type="ECO:0000313" key="5">
    <source>
        <dbReference type="EMBL" id="TQB73269.1"/>
    </source>
</evidence>
<feature type="repeat" description="ANK" evidence="2">
    <location>
        <begin position="493"/>
        <end position="525"/>
    </location>
</feature>
<keyword evidence="1" id="KW-0677">Repeat</keyword>
<dbReference type="InterPro" id="IPR002110">
    <property type="entry name" value="Ankyrin_rpt"/>
</dbReference>
<comment type="caution">
    <text evidence="5">The sequence shown here is derived from an EMBL/GenBank/DDBJ whole genome shotgun (WGS) entry which is preliminary data.</text>
</comment>
<name>A0A507QYS2_MONPU</name>
<dbReference type="EMBL" id="VIFY01000048">
    <property type="protein sequence ID" value="TQB73269.1"/>
    <property type="molecule type" value="Genomic_DNA"/>
</dbReference>
<dbReference type="Gene3D" id="3.40.50.300">
    <property type="entry name" value="P-loop containing nucleotide triphosphate hydrolases"/>
    <property type="match status" value="1"/>
</dbReference>
<dbReference type="SUPFAM" id="SSF52540">
    <property type="entry name" value="P-loop containing nucleoside triphosphate hydrolases"/>
    <property type="match status" value="1"/>
</dbReference>
<evidence type="ECO:0000259" key="4">
    <source>
        <dbReference type="Pfam" id="PF24883"/>
    </source>
</evidence>
<gene>
    <name evidence="5" type="ORF">MPDQ_006014</name>
</gene>
<protein>
    <submittedName>
        <fullName evidence="5">Uncharacterized protein</fullName>
    </submittedName>
</protein>
<reference evidence="5 6" key="1">
    <citation type="submission" date="2019-06" db="EMBL/GenBank/DDBJ databases">
        <title>Wine fermentation using esterase from Monascus purpureus.</title>
        <authorList>
            <person name="Geng C."/>
            <person name="Zhang Y."/>
        </authorList>
    </citation>
    <scope>NUCLEOTIDE SEQUENCE [LARGE SCALE GENOMIC DNA]</scope>
    <source>
        <strain evidence="5">HQ1</strain>
    </source>
</reference>
<keyword evidence="2" id="KW-0040">ANK repeat</keyword>
<feature type="repeat" description="ANK" evidence="2">
    <location>
        <begin position="460"/>
        <end position="492"/>
    </location>
</feature>
<dbReference type="Pfam" id="PF12796">
    <property type="entry name" value="Ank_2"/>
    <property type="match status" value="1"/>
</dbReference>
<dbReference type="PROSITE" id="PS50088">
    <property type="entry name" value="ANK_REPEAT"/>
    <property type="match status" value="2"/>
</dbReference>
<evidence type="ECO:0000313" key="6">
    <source>
        <dbReference type="Proteomes" id="UP000319663"/>
    </source>
</evidence>
<dbReference type="AlphaFoldDB" id="A0A507QYS2"/>
<dbReference type="Pfam" id="PF17111">
    <property type="entry name" value="PigL_N"/>
    <property type="match status" value="1"/>
</dbReference>
<feature type="domain" description="Azaphilone pigments biosynthesis cluster protein L N-terminal" evidence="3">
    <location>
        <begin position="3"/>
        <end position="160"/>
    </location>
</feature>
<dbReference type="PANTHER" id="PTHR10039:SF16">
    <property type="entry name" value="GPI INOSITOL-DEACYLASE"/>
    <property type="match status" value="1"/>
</dbReference>
<evidence type="ECO:0000256" key="1">
    <source>
        <dbReference type="ARBA" id="ARBA00022737"/>
    </source>
</evidence>
<dbReference type="InterPro" id="IPR036770">
    <property type="entry name" value="Ankyrin_rpt-contain_sf"/>
</dbReference>
<dbReference type="PROSITE" id="PS50297">
    <property type="entry name" value="ANK_REP_REGION"/>
    <property type="match status" value="2"/>
</dbReference>
<dbReference type="Gene3D" id="1.25.40.20">
    <property type="entry name" value="Ankyrin repeat-containing domain"/>
    <property type="match status" value="1"/>
</dbReference>
<dbReference type="PANTHER" id="PTHR10039">
    <property type="entry name" value="AMELOGENIN"/>
    <property type="match status" value="1"/>
</dbReference>
<dbReference type="STRING" id="5098.A0A507QYS2"/>
<dbReference type="SMART" id="SM00248">
    <property type="entry name" value="ANK"/>
    <property type="match status" value="2"/>
</dbReference>
<accession>A0A507QYS2</accession>
<keyword evidence="6" id="KW-1185">Reference proteome</keyword>
<dbReference type="InterPro" id="IPR031348">
    <property type="entry name" value="PigL_N"/>
</dbReference>
<dbReference type="InterPro" id="IPR056884">
    <property type="entry name" value="NPHP3-like_N"/>
</dbReference>
<dbReference type="Pfam" id="PF24883">
    <property type="entry name" value="NPHP3_N"/>
    <property type="match status" value="1"/>
</dbReference>
<evidence type="ECO:0000256" key="2">
    <source>
        <dbReference type="PROSITE-ProRule" id="PRU00023"/>
    </source>
</evidence>
<proteinExistence type="predicted"/>
<organism evidence="5 6">
    <name type="scientific">Monascus purpureus</name>
    <name type="common">Red mold</name>
    <name type="synonym">Monascus anka</name>
    <dbReference type="NCBI Taxonomy" id="5098"/>
    <lineage>
        <taxon>Eukaryota</taxon>
        <taxon>Fungi</taxon>
        <taxon>Dikarya</taxon>
        <taxon>Ascomycota</taxon>
        <taxon>Pezizomycotina</taxon>
        <taxon>Eurotiomycetes</taxon>
        <taxon>Eurotiomycetidae</taxon>
        <taxon>Eurotiales</taxon>
        <taxon>Aspergillaceae</taxon>
        <taxon>Monascus</taxon>
    </lineage>
</organism>
<dbReference type="SUPFAM" id="SSF48403">
    <property type="entry name" value="Ankyrin repeat"/>
    <property type="match status" value="1"/>
</dbReference>